<keyword evidence="3" id="KW-1185">Reference proteome</keyword>
<protein>
    <submittedName>
        <fullName evidence="2">Uncharacterized protein</fullName>
    </submittedName>
</protein>
<organism evidence="2 3">
    <name type="scientific">Sesamum alatum</name>
    <dbReference type="NCBI Taxonomy" id="300844"/>
    <lineage>
        <taxon>Eukaryota</taxon>
        <taxon>Viridiplantae</taxon>
        <taxon>Streptophyta</taxon>
        <taxon>Embryophyta</taxon>
        <taxon>Tracheophyta</taxon>
        <taxon>Spermatophyta</taxon>
        <taxon>Magnoliopsida</taxon>
        <taxon>eudicotyledons</taxon>
        <taxon>Gunneridae</taxon>
        <taxon>Pentapetalae</taxon>
        <taxon>asterids</taxon>
        <taxon>lamiids</taxon>
        <taxon>Lamiales</taxon>
        <taxon>Pedaliaceae</taxon>
        <taxon>Sesamum</taxon>
    </lineage>
</organism>
<feature type="compositionally biased region" description="Polar residues" evidence="1">
    <location>
        <begin position="25"/>
        <end position="35"/>
    </location>
</feature>
<evidence type="ECO:0000313" key="2">
    <source>
        <dbReference type="EMBL" id="KAK4439588.1"/>
    </source>
</evidence>
<evidence type="ECO:0000256" key="1">
    <source>
        <dbReference type="SAM" id="MobiDB-lite"/>
    </source>
</evidence>
<dbReference type="AlphaFoldDB" id="A0AAE1Z1D7"/>
<proteinExistence type="predicted"/>
<reference evidence="2" key="1">
    <citation type="submission" date="2020-06" db="EMBL/GenBank/DDBJ databases">
        <authorList>
            <person name="Li T."/>
            <person name="Hu X."/>
            <person name="Zhang T."/>
            <person name="Song X."/>
            <person name="Zhang H."/>
            <person name="Dai N."/>
            <person name="Sheng W."/>
            <person name="Hou X."/>
            <person name="Wei L."/>
        </authorList>
    </citation>
    <scope>NUCLEOTIDE SEQUENCE</scope>
    <source>
        <strain evidence="2">3651</strain>
        <tissue evidence="2">Leaf</tissue>
    </source>
</reference>
<gene>
    <name evidence="2" type="ORF">Salat_0293700</name>
</gene>
<reference evidence="2" key="2">
    <citation type="journal article" date="2024" name="Plant">
        <title>Genomic evolution and insights into agronomic trait innovations of Sesamum species.</title>
        <authorList>
            <person name="Miao H."/>
            <person name="Wang L."/>
            <person name="Qu L."/>
            <person name="Liu H."/>
            <person name="Sun Y."/>
            <person name="Le M."/>
            <person name="Wang Q."/>
            <person name="Wei S."/>
            <person name="Zheng Y."/>
            <person name="Lin W."/>
            <person name="Duan Y."/>
            <person name="Cao H."/>
            <person name="Xiong S."/>
            <person name="Wang X."/>
            <person name="Wei L."/>
            <person name="Li C."/>
            <person name="Ma Q."/>
            <person name="Ju M."/>
            <person name="Zhao R."/>
            <person name="Li G."/>
            <person name="Mu C."/>
            <person name="Tian Q."/>
            <person name="Mei H."/>
            <person name="Zhang T."/>
            <person name="Gao T."/>
            <person name="Zhang H."/>
        </authorList>
    </citation>
    <scope>NUCLEOTIDE SEQUENCE</scope>
    <source>
        <strain evidence="2">3651</strain>
    </source>
</reference>
<feature type="compositionally biased region" description="Basic and acidic residues" evidence="1">
    <location>
        <begin position="36"/>
        <end position="50"/>
    </location>
</feature>
<feature type="region of interest" description="Disordered" evidence="1">
    <location>
        <begin position="1"/>
        <end position="50"/>
    </location>
</feature>
<evidence type="ECO:0000313" key="3">
    <source>
        <dbReference type="Proteomes" id="UP001293254"/>
    </source>
</evidence>
<comment type="caution">
    <text evidence="2">The sequence shown here is derived from an EMBL/GenBank/DDBJ whole genome shotgun (WGS) entry which is preliminary data.</text>
</comment>
<dbReference type="EMBL" id="JACGWO010000001">
    <property type="protein sequence ID" value="KAK4439588.1"/>
    <property type="molecule type" value="Genomic_DNA"/>
</dbReference>
<dbReference type="Proteomes" id="UP001293254">
    <property type="component" value="Unassembled WGS sequence"/>
</dbReference>
<name>A0AAE1Z1D7_9LAMI</name>
<accession>A0AAE1Z1D7</accession>
<sequence>MDPMRKLKNPGQHPNQRPIRGHRAFSTSFITSPNSTKEKKGEGEGEEENLKISKDGHWRLELTEWEFSVFVLSNLCKWPLDKTEFRLELSNLCKWLLDKTEFRFEDRLLETAAIIK</sequence>